<evidence type="ECO:0000313" key="2">
    <source>
        <dbReference type="Proteomes" id="UP000321129"/>
    </source>
</evidence>
<dbReference type="Proteomes" id="UP000321129">
    <property type="component" value="Unassembled WGS sequence"/>
</dbReference>
<sequence>MLETLFTDENRMGFKVSGHLDAKELDDLYRAVEGALADFDKTHLYIEVGDYTGFDAQFVASNLHRSFALMGKLSSFGRVAVVADQPWLRRAAKLESALLPHIAYEVYPLADRDLALAWVKGESGSPHQPALSIIATDRSDLVAFDIAGRLAAADIHRVAQAIESALAESPKISLLARFTKFEGMDASNLGDADYLHMKWSLLGHLDRYALIGAPHWLAATAQGASILIPGQIRAYAACAEDEAWRWLNAKPLDTQHNKSVQARSHDLAQNDA</sequence>
<dbReference type="InterPro" id="IPR036513">
    <property type="entry name" value="STAS_dom_sf"/>
</dbReference>
<dbReference type="EMBL" id="VOPY01000002">
    <property type="protein sequence ID" value="TXC69250.1"/>
    <property type="molecule type" value="Genomic_DNA"/>
</dbReference>
<dbReference type="InterPro" id="IPR038396">
    <property type="entry name" value="SpoIIAA-like_sf"/>
</dbReference>
<dbReference type="Gene3D" id="3.40.50.10600">
    <property type="entry name" value="SpoIIaa-like domains"/>
    <property type="match status" value="2"/>
</dbReference>
<comment type="caution">
    <text evidence="1">The sequence shown here is derived from an EMBL/GenBank/DDBJ whole genome shotgun (WGS) entry which is preliminary data.</text>
</comment>
<evidence type="ECO:0000313" key="1">
    <source>
        <dbReference type="EMBL" id="TXC69250.1"/>
    </source>
</evidence>
<dbReference type="OrthoDB" id="7619266at2"/>
<organism evidence="1 2">
    <name type="scientific">Flavisphingopyxis soli</name>
    <dbReference type="NCBI Taxonomy" id="2601267"/>
    <lineage>
        <taxon>Bacteria</taxon>
        <taxon>Pseudomonadati</taxon>
        <taxon>Pseudomonadota</taxon>
        <taxon>Alphaproteobacteria</taxon>
        <taxon>Sphingomonadales</taxon>
        <taxon>Sphingopyxidaceae</taxon>
        <taxon>Flavisphingopyxis</taxon>
    </lineage>
</organism>
<proteinExistence type="predicted"/>
<accession>A0A5C6U9S9</accession>
<protein>
    <submittedName>
        <fullName evidence="1">STAS/SEC14 domain-containing protein</fullName>
    </submittedName>
</protein>
<dbReference type="Pfam" id="PF11964">
    <property type="entry name" value="SpoIIAA-like"/>
    <property type="match status" value="2"/>
</dbReference>
<gene>
    <name evidence="1" type="ORF">FSZ31_10090</name>
</gene>
<dbReference type="SUPFAM" id="SSF52091">
    <property type="entry name" value="SpoIIaa-like"/>
    <property type="match status" value="2"/>
</dbReference>
<reference evidence="1 2" key="1">
    <citation type="submission" date="2019-08" db="EMBL/GenBank/DDBJ databases">
        <title>Sphingorhabdus soil sp. nov., isolated from arctic soil.</title>
        <authorList>
            <person name="Liu Y."/>
        </authorList>
    </citation>
    <scope>NUCLEOTIDE SEQUENCE [LARGE SCALE GENOMIC DNA]</scope>
    <source>
        <strain evidence="1 2">D-2Q-5-6</strain>
    </source>
</reference>
<name>A0A5C6U9S9_9SPHN</name>
<dbReference type="RefSeq" id="WP_147123204.1">
    <property type="nucleotide sequence ID" value="NZ_VOPY01000002.1"/>
</dbReference>
<dbReference type="InterPro" id="IPR021866">
    <property type="entry name" value="SpoIIAA-like"/>
</dbReference>
<dbReference type="AlphaFoldDB" id="A0A5C6U9S9"/>
<keyword evidence="2" id="KW-1185">Reference proteome</keyword>